<keyword evidence="6 8" id="KW-0012">Acyltransferase</keyword>
<dbReference type="PANTHER" id="PTHR22883:SF23">
    <property type="entry name" value="PALMITOYLTRANSFERASE ZDHHC6"/>
    <property type="match status" value="1"/>
</dbReference>
<comment type="domain">
    <text evidence="8">The DHHC domain is required for palmitoyltransferase activity.</text>
</comment>
<dbReference type="GO" id="GO:0005783">
    <property type="term" value="C:endoplasmic reticulum"/>
    <property type="evidence" value="ECO:0007669"/>
    <property type="project" value="TreeGrafter"/>
</dbReference>
<dbReference type="GO" id="GO:0005794">
    <property type="term" value="C:Golgi apparatus"/>
    <property type="evidence" value="ECO:0007669"/>
    <property type="project" value="TreeGrafter"/>
</dbReference>
<evidence type="ECO:0000256" key="1">
    <source>
        <dbReference type="ARBA" id="ARBA00004141"/>
    </source>
</evidence>
<dbReference type="OrthoDB" id="1924421at2759"/>
<dbReference type="PANTHER" id="PTHR22883">
    <property type="entry name" value="ZINC FINGER DHHC DOMAIN CONTAINING PROTEIN"/>
    <property type="match status" value="1"/>
</dbReference>
<evidence type="ECO:0000256" key="3">
    <source>
        <dbReference type="ARBA" id="ARBA00022692"/>
    </source>
</evidence>
<feature type="transmembrane region" description="Helical" evidence="8">
    <location>
        <begin position="182"/>
        <end position="201"/>
    </location>
</feature>
<dbReference type="AlphaFoldDB" id="A0A1R2CK89"/>
<keyword evidence="5 8" id="KW-0472">Membrane</keyword>
<evidence type="ECO:0000256" key="6">
    <source>
        <dbReference type="ARBA" id="ARBA00023315"/>
    </source>
</evidence>
<dbReference type="GO" id="GO:0019706">
    <property type="term" value="F:protein-cysteine S-palmitoyltransferase activity"/>
    <property type="evidence" value="ECO:0007669"/>
    <property type="project" value="UniProtKB-EC"/>
</dbReference>
<dbReference type="GO" id="GO:0006612">
    <property type="term" value="P:protein targeting to membrane"/>
    <property type="evidence" value="ECO:0007669"/>
    <property type="project" value="TreeGrafter"/>
</dbReference>
<organism evidence="10 11">
    <name type="scientific">Stentor coeruleus</name>
    <dbReference type="NCBI Taxonomy" id="5963"/>
    <lineage>
        <taxon>Eukaryota</taxon>
        <taxon>Sar</taxon>
        <taxon>Alveolata</taxon>
        <taxon>Ciliophora</taxon>
        <taxon>Postciliodesmatophora</taxon>
        <taxon>Heterotrichea</taxon>
        <taxon>Heterotrichida</taxon>
        <taxon>Stentoridae</taxon>
        <taxon>Stentor</taxon>
    </lineage>
</organism>
<evidence type="ECO:0000256" key="7">
    <source>
        <dbReference type="ARBA" id="ARBA00038298"/>
    </source>
</evidence>
<dbReference type="InterPro" id="IPR036770">
    <property type="entry name" value="Ankyrin_rpt-contain_sf"/>
</dbReference>
<protein>
    <recommendedName>
        <fullName evidence="8">Palmitoyltransferase</fullName>
        <ecNumber evidence="8">2.3.1.225</ecNumber>
    </recommendedName>
</protein>
<name>A0A1R2CK89_9CILI</name>
<dbReference type="InterPro" id="IPR039859">
    <property type="entry name" value="PFA4/ZDH16/20/ERF2-like"/>
</dbReference>
<comment type="similarity">
    <text evidence="7">Belongs to the DHHC palmitoyltransferase family. PFA5 subfamily.</text>
</comment>
<feature type="transmembrane region" description="Helical" evidence="8">
    <location>
        <begin position="207"/>
        <end position="231"/>
    </location>
</feature>
<comment type="catalytic activity">
    <reaction evidence="8">
        <text>L-cysteinyl-[protein] + hexadecanoyl-CoA = S-hexadecanoyl-L-cysteinyl-[protein] + CoA</text>
        <dbReference type="Rhea" id="RHEA:36683"/>
        <dbReference type="Rhea" id="RHEA-COMP:10131"/>
        <dbReference type="Rhea" id="RHEA-COMP:11032"/>
        <dbReference type="ChEBI" id="CHEBI:29950"/>
        <dbReference type="ChEBI" id="CHEBI:57287"/>
        <dbReference type="ChEBI" id="CHEBI:57379"/>
        <dbReference type="ChEBI" id="CHEBI:74151"/>
        <dbReference type="EC" id="2.3.1.225"/>
    </reaction>
</comment>
<keyword evidence="4 8" id="KW-1133">Transmembrane helix</keyword>
<evidence type="ECO:0000256" key="2">
    <source>
        <dbReference type="ARBA" id="ARBA00022679"/>
    </source>
</evidence>
<accession>A0A1R2CK89</accession>
<proteinExistence type="inferred from homology"/>
<comment type="subcellular location">
    <subcellularLocation>
        <location evidence="1">Membrane</location>
        <topology evidence="1">Multi-pass membrane protein</topology>
    </subcellularLocation>
</comment>
<keyword evidence="2 8" id="KW-0808">Transferase</keyword>
<dbReference type="EMBL" id="MPUH01000127">
    <property type="protein sequence ID" value="OMJ89375.1"/>
    <property type="molecule type" value="Genomic_DNA"/>
</dbReference>
<dbReference type="Gene3D" id="1.25.40.20">
    <property type="entry name" value="Ankyrin repeat-containing domain"/>
    <property type="match status" value="1"/>
</dbReference>
<feature type="transmembrane region" description="Helical" evidence="8">
    <location>
        <begin position="302"/>
        <end position="329"/>
    </location>
</feature>
<dbReference type="SUPFAM" id="SSF48403">
    <property type="entry name" value="Ankyrin repeat"/>
    <property type="match status" value="1"/>
</dbReference>
<dbReference type="InterPro" id="IPR001594">
    <property type="entry name" value="Palmitoyltrfase_DHHC"/>
</dbReference>
<evidence type="ECO:0000256" key="5">
    <source>
        <dbReference type="ARBA" id="ARBA00023136"/>
    </source>
</evidence>
<keyword evidence="11" id="KW-1185">Reference proteome</keyword>
<dbReference type="Pfam" id="PF01529">
    <property type="entry name" value="DHHC"/>
    <property type="match status" value="1"/>
</dbReference>
<dbReference type="EC" id="2.3.1.225" evidence="8"/>
<dbReference type="Proteomes" id="UP000187209">
    <property type="component" value="Unassembled WGS sequence"/>
</dbReference>
<evidence type="ECO:0000259" key="9">
    <source>
        <dbReference type="Pfam" id="PF01529"/>
    </source>
</evidence>
<dbReference type="PROSITE" id="PS50216">
    <property type="entry name" value="DHHC"/>
    <property type="match status" value="1"/>
</dbReference>
<evidence type="ECO:0000313" key="10">
    <source>
        <dbReference type="EMBL" id="OMJ89375.1"/>
    </source>
</evidence>
<feature type="transmembrane region" description="Helical" evidence="8">
    <location>
        <begin position="349"/>
        <end position="368"/>
    </location>
</feature>
<evidence type="ECO:0000256" key="8">
    <source>
        <dbReference type="RuleBase" id="RU079119"/>
    </source>
</evidence>
<keyword evidence="3 8" id="KW-0812">Transmembrane</keyword>
<evidence type="ECO:0000256" key="4">
    <source>
        <dbReference type="ARBA" id="ARBA00022989"/>
    </source>
</evidence>
<sequence length="426" mass="48925">MITEEVLCLAIEKSSPEVNYELLSYAKSIDKSKIFLKAAEYGRLCLLIYIKRTTNINIRIKDINLNSPLHLSAANGYIDTTIALLHWYTEKSQSKKEKMIQVNEKNNLNMSPLHLSAFGKSEFICKYIIYMGGDRELLDSQGMRAYDLAKNNFSYKSIIKILKPGYCPRLFQPKERYRGNSLKLYIINLTFLIIRIFYMTYEFASSIYFVYLSVSLTLSFSTLFFTIVMTAKDPGYAIAERAHTEDLYRKYSSDVCVKCNTIQNKRNSLIKHCWDCGKCIDRYDHHCPWVNNCIGKNNSTWFLIYLLVTLTELSFHSIILILAYFNILTSKKSINFPEIGEHTSDHTEYLLLSIILLCIWVFVLRVLIGQIINLVTGKTSFEMKLTESIDSSSTSLDILEEKKDSGSLSISTKSACSCTSSVELYQ</sequence>
<feature type="domain" description="Palmitoyltransferase DHHC" evidence="9">
    <location>
        <begin position="251"/>
        <end position="383"/>
    </location>
</feature>
<reference evidence="10 11" key="1">
    <citation type="submission" date="2016-11" db="EMBL/GenBank/DDBJ databases">
        <title>The macronuclear genome of Stentor coeruleus: a giant cell with tiny introns.</title>
        <authorList>
            <person name="Slabodnick M."/>
            <person name="Ruby J.G."/>
            <person name="Reiff S.B."/>
            <person name="Swart E.C."/>
            <person name="Gosai S."/>
            <person name="Prabakaran S."/>
            <person name="Witkowska E."/>
            <person name="Larue G.E."/>
            <person name="Fisher S."/>
            <person name="Freeman R.M."/>
            <person name="Gunawardena J."/>
            <person name="Chu W."/>
            <person name="Stover N.A."/>
            <person name="Gregory B.D."/>
            <person name="Nowacki M."/>
            <person name="Derisi J."/>
            <person name="Roy S.W."/>
            <person name="Marshall W.F."/>
            <person name="Sood P."/>
        </authorList>
    </citation>
    <scope>NUCLEOTIDE SEQUENCE [LARGE SCALE GENOMIC DNA]</scope>
    <source>
        <strain evidence="10">WM001</strain>
    </source>
</reference>
<comment type="caution">
    <text evidence="10">The sequence shown here is derived from an EMBL/GenBank/DDBJ whole genome shotgun (WGS) entry which is preliminary data.</text>
</comment>
<evidence type="ECO:0000313" key="11">
    <source>
        <dbReference type="Proteomes" id="UP000187209"/>
    </source>
</evidence>
<gene>
    <name evidence="10" type="ORF">SteCoe_8475</name>
</gene>
<dbReference type="GO" id="GO:0016020">
    <property type="term" value="C:membrane"/>
    <property type="evidence" value="ECO:0007669"/>
    <property type="project" value="UniProtKB-SubCell"/>
</dbReference>